<feature type="transmembrane region" description="Helical" evidence="1">
    <location>
        <begin position="575"/>
        <end position="596"/>
    </location>
</feature>
<dbReference type="Pfam" id="PF11992">
    <property type="entry name" value="TgpA_N"/>
    <property type="match status" value="1"/>
</dbReference>
<feature type="transmembrane region" description="Helical" evidence="1">
    <location>
        <begin position="114"/>
        <end position="130"/>
    </location>
</feature>
<feature type="transmembrane region" description="Helical" evidence="1">
    <location>
        <begin position="166"/>
        <end position="188"/>
    </location>
</feature>
<keyword evidence="1" id="KW-1133">Transmembrane helix</keyword>
<evidence type="ECO:0000313" key="3">
    <source>
        <dbReference type="EMBL" id="RMX09252.1"/>
    </source>
</evidence>
<dbReference type="Pfam" id="PF01841">
    <property type="entry name" value="Transglut_core"/>
    <property type="match status" value="1"/>
</dbReference>
<evidence type="ECO:0000256" key="1">
    <source>
        <dbReference type="SAM" id="Phobius"/>
    </source>
</evidence>
<comment type="caution">
    <text evidence="3">The sequence shown here is derived from an EMBL/GenBank/DDBJ whole genome shotgun (WGS) entry which is preliminary data.</text>
</comment>
<dbReference type="AlphaFoldDB" id="A0A3M6R313"/>
<dbReference type="InterPro" id="IPR038765">
    <property type="entry name" value="Papain-like_cys_pep_sf"/>
</dbReference>
<sequence length="684" mass="77133">MTFFSTWAARLPRETRDSLFLLLILSALALQMARALPLWAGGFALALLAWRTTLAWRAKPLPKRWLRISLLALSLGGVLFELISQASVSGAALTFLLTLLALKTLEMNTQRDSMVLFFLAFFCIVTNFLFNQSLPVALLMVLLFWGLLTALVNAHKPVGKPSLKESAFTAVKLLLIGLPLIATLYALFPRFPPLWGIPNAPGQQGQTGLSDSMEVGTISQLAQNRDVALRVEFAPGSPIPSQSQMYFRGPVLGHLQGRHWRAFDPLPVQPDAPAGSAYNPQERQGPAVRYTTVLEPHRLRWLLPLELGAGEGQNDGIDLPRSMLSQELVWSSHRPLQSATRYQGISYPQSRQGRHMRAQELARYLRLPGGDNPRTRAWAQELRTQFAHLPKPEADRALIGHTLNWLREQEFHYTLRPPLYGEHTADEFWFTHRRGFCEHIASAYAILMRAADIPARIVTGYQGGEANPVNGVWTVRQSDAHAWVELWLPGHGWQRIDPTGAIAPERIELAQSQVPEGNDVRAAAFGAGWSWMMRLSALQDAIDYRWTQWVINYDQKSQQSLLESLGLRRLNWQQIALTAVGLTLATGLTYLIWPLLRQRRRDPWLHLLAQTRSKLAAAGLELPEHTPPARMAQACEQFFGPGATDLAQWLQDMHTLRYARQAPLTLPELARRWRRLSWPQHPHS</sequence>
<protein>
    <submittedName>
        <fullName evidence="3">DUF3488 domain-containing protein</fullName>
    </submittedName>
</protein>
<evidence type="ECO:0000313" key="4">
    <source>
        <dbReference type="Proteomes" id="UP000281171"/>
    </source>
</evidence>
<gene>
    <name evidence="3" type="ORF">EBQ24_07155</name>
</gene>
<keyword evidence="1" id="KW-0812">Transmembrane</keyword>
<dbReference type="RefSeq" id="WP_122248317.1">
    <property type="nucleotide sequence ID" value="NZ_RDQK01000015.1"/>
</dbReference>
<dbReference type="Gene3D" id="3.10.620.30">
    <property type="match status" value="1"/>
</dbReference>
<dbReference type="PANTHER" id="PTHR42736">
    <property type="entry name" value="PROTEIN-GLUTAMINE GAMMA-GLUTAMYLTRANSFERASE"/>
    <property type="match status" value="1"/>
</dbReference>
<dbReference type="SUPFAM" id="SSF54001">
    <property type="entry name" value="Cysteine proteinases"/>
    <property type="match status" value="1"/>
</dbReference>
<dbReference type="PANTHER" id="PTHR42736:SF1">
    <property type="entry name" value="PROTEIN-GLUTAMINE GAMMA-GLUTAMYLTRANSFERASE"/>
    <property type="match status" value="1"/>
</dbReference>
<feature type="transmembrane region" description="Helical" evidence="1">
    <location>
        <begin position="136"/>
        <end position="154"/>
    </location>
</feature>
<organism evidence="3 4">
    <name type="scientific">Allofranklinella schreckenbergeri</name>
    <dbReference type="NCBI Taxonomy" id="1076744"/>
    <lineage>
        <taxon>Bacteria</taxon>
        <taxon>Pseudomonadati</taxon>
        <taxon>Pseudomonadota</taxon>
        <taxon>Betaproteobacteria</taxon>
        <taxon>Burkholderiales</taxon>
        <taxon>Comamonadaceae</taxon>
        <taxon>Allofranklinella</taxon>
    </lineage>
</organism>
<dbReference type="InterPro" id="IPR002931">
    <property type="entry name" value="Transglutaminase-like"/>
</dbReference>
<dbReference type="InterPro" id="IPR021878">
    <property type="entry name" value="TgpA_N"/>
</dbReference>
<dbReference type="SMART" id="SM00460">
    <property type="entry name" value="TGc"/>
    <property type="match status" value="1"/>
</dbReference>
<evidence type="ECO:0000259" key="2">
    <source>
        <dbReference type="SMART" id="SM00460"/>
    </source>
</evidence>
<dbReference type="InterPro" id="IPR052901">
    <property type="entry name" value="Bact_TGase-like"/>
</dbReference>
<dbReference type="Proteomes" id="UP000281171">
    <property type="component" value="Unassembled WGS sequence"/>
</dbReference>
<keyword evidence="1" id="KW-0472">Membrane</keyword>
<proteinExistence type="predicted"/>
<feature type="transmembrane region" description="Helical" evidence="1">
    <location>
        <begin position="70"/>
        <end position="102"/>
    </location>
</feature>
<dbReference type="EMBL" id="RDQK01000015">
    <property type="protein sequence ID" value="RMX09252.1"/>
    <property type="molecule type" value="Genomic_DNA"/>
</dbReference>
<reference evidence="3 4" key="1">
    <citation type="submission" date="2018-10" db="EMBL/GenBank/DDBJ databases">
        <title>Comamonadaceae CDC group NO-1 genome sequencing and assembly.</title>
        <authorList>
            <person name="Bernier A.-M."/>
            <person name="Bernard K."/>
        </authorList>
    </citation>
    <scope>NUCLEOTIDE SEQUENCE [LARGE SCALE GENOMIC DNA]</scope>
    <source>
        <strain evidence="3 4">NML180581</strain>
    </source>
</reference>
<name>A0A3M6R313_9BURK</name>
<accession>A0A3M6R313</accession>
<feature type="domain" description="Transglutaminase-like" evidence="2">
    <location>
        <begin position="429"/>
        <end position="500"/>
    </location>
</feature>